<sequence>MHPSMRPVRLPTEHPPILQMVVDTEESFDWAAPFNREQIDVSHMQYVQRLQAIADQFGVQPIYVVDYAVAAQKAGYQPLKALLQAGRCHIGAHLHPWVNPPHREPVTPYNAYPGNLPEPLERAKLLALTETIALHFGVRPTLYKAGRYGFGPNTAAILGDLGYQVDLSPSPGFDQSADGGPDHRAYPCHPFSFAAGSKRLLCLPTTGGFMGGLHGLGGRLQPWLHTPWGRRLRLGGLLSRSGLLSRMRLSPEGYELGDLQRYSRWLWQRGERVFTLSLHSPSWSVGNTPYVQSEAQLQHLLTTVHDYCAFFMGSMQGCYRTPEQIKQLGHWHDQHGEA</sequence>
<reference evidence="2" key="1">
    <citation type="journal article" date="2009" name="Appl. Environ. Microbiol.">
        <title>Complete genome sequence of the chemolithoautotrophic marine magnetotactic coccus strain MC-1.</title>
        <authorList>
            <person name="Schubbe S."/>
            <person name="Williams T.J."/>
            <person name="Xie G."/>
            <person name="Kiss H.E."/>
            <person name="Brettin T.S."/>
            <person name="Martinez D."/>
            <person name="Ross C.A."/>
            <person name="Schuler D."/>
            <person name="Cox B.L."/>
            <person name="Nealson K.H."/>
            <person name="Bazylinski D.A."/>
        </authorList>
    </citation>
    <scope>NUCLEOTIDE SEQUENCE [LARGE SCALE GENOMIC DNA]</scope>
    <source>
        <strain evidence="2">ATCC BAA-1437 / JCM 17883 / MC-1</strain>
    </source>
</reference>
<gene>
    <name evidence="1" type="ordered locus">Mmc1_3309</name>
</gene>
<dbReference type="Gene3D" id="3.20.20.370">
    <property type="entry name" value="Glycoside hydrolase/deacetylase"/>
    <property type="match status" value="1"/>
</dbReference>
<dbReference type="eggNOG" id="COG0438">
    <property type="taxonomic scope" value="Bacteria"/>
</dbReference>
<dbReference type="OrthoDB" id="9771584at2"/>
<organism evidence="1 2">
    <name type="scientific">Magnetococcus marinus (strain ATCC BAA-1437 / JCM 17883 / MC-1)</name>
    <dbReference type="NCBI Taxonomy" id="156889"/>
    <lineage>
        <taxon>Bacteria</taxon>
        <taxon>Pseudomonadati</taxon>
        <taxon>Pseudomonadota</taxon>
        <taxon>Magnetococcia</taxon>
        <taxon>Magnetococcales</taxon>
        <taxon>Magnetococcaceae</taxon>
        <taxon>Magnetococcus</taxon>
    </lineage>
</organism>
<dbReference type="GO" id="GO:0005975">
    <property type="term" value="P:carbohydrate metabolic process"/>
    <property type="evidence" value="ECO:0007669"/>
    <property type="project" value="InterPro"/>
</dbReference>
<dbReference type="InterPro" id="IPR011330">
    <property type="entry name" value="Glyco_hydro/deAcase_b/a-brl"/>
</dbReference>
<reference evidence="1 2" key="2">
    <citation type="journal article" date="2012" name="Int. J. Syst. Evol. Microbiol.">
        <title>Magnetococcus marinus gen. nov., sp. nov., a marine, magnetotactic bacterium that represents a novel lineage (Magnetococcaceae fam. nov.; Magnetococcales ord. nov.) at the base of the Alphaproteobacteria.</title>
        <authorList>
            <person name="Bazylinski D.A."/>
            <person name="Williams T.J."/>
            <person name="Lefevre C.T."/>
            <person name="Berg R.J."/>
            <person name="Zhang C.L."/>
            <person name="Bowser S.S."/>
            <person name="Dean A.J."/>
            <person name="Beveridge T.J."/>
        </authorList>
    </citation>
    <scope>NUCLEOTIDE SEQUENCE [LARGE SCALE GENOMIC DNA]</scope>
    <source>
        <strain evidence="2">ATCC BAA-1437 / JCM 17883 / MC-1</strain>
    </source>
</reference>
<dbReference type="Proteomes" id="UP000002586">
    <property type="component" value="Chromosome"/>
</dbReference>
<dbReference type="HOGENOM" id="CLU_067768_0_0_5"/>
<dbReference type="CDD" id="cd10935">
    <property type="entry name" value="CE4_WalW"/>
    <property type="match status" value="1"/>
</dbReference>
<accession>A0LCV5</accession>
<name>A0LCV5_MAGMM</name>
<evidence type="ECO:0008006" key="3">
    <source>
        <dbReference type="Google" id="ProtNLM"/>
    </source>
</evidence>
<evidence type="ECO:0000313" key="1">
    <source>
        <dbReference type="EMBL" id="ABK45798.1"/>
    </source>
</evidence>
<dbReference type="SUPFAM" id="SSF88713">
    <property type="entry name" value="Glycoside hydrolase/deacetylase"/>
    <property type="match status" value="1"/>
</dbReference>
<dbReference type="AlphaFoldDB" id="A0LCV5"/>
<protein>
    <recommendedName>
        <fullName evidence="3">WalW protein</fullName>
    </recommendedName>
</protein>
<proteinExistence type="predicted"/>
<evidence type="ECO:0000313" key="2">
    <source>
        <dbReference type="Proteomes" id="UP000002586"/>
    </source>
</evidence>
<dbReference type="RefSeq" id="WP_011714857.1">
    <property type="nucleotide sequence ID" value="NC_008576.1"/>
</dbReference>
<dbReference type="STRING" id="156889.Mmc1_3309"/>
<dbReference type="KEGG" id="mgm:Mmc1_3309"/>
<keyword evidence="2" id="KW-1185">Reference proteome</keyword>
<dbReference type="EMBL" id="CP000471">
    <property type="protein sequence ID" value="ABK45798.1"/>
    <property type="molecule type" value="Genomic_DNA"/>
</dbReference>